<organism evidence="5 6">
    <name type="scientific">Myotis myotis</name>
    <name type="common">Greater mouse-eared bat</name>
    <name type="synonym">Vespertilio myotis</name>
    <dbReference type="NCBI Taxonomy" id="51298"/>
    <lineage>
        <taxon>Eukaryota</taxon>
        <taxon>Metazoa</taxon>
        <taxon>Chordata</taxon>
        <taxon>Craniata</taxon>
        <taxon>Vertebrata</taxon>
        <taxon>Euteleostomi</taxon>
        <taxon>Mammalia</taxon>
        <taxon>Eutheria</taxon>
        <taxon>Laurasiatheria</taxon>
        <taxon>Chiroptera</taxon>
        <taxon>Yangochiroptera</taxon>
        <taxon>Vespertilionidae</taxon>
        <taxon>Myotis</taxon>
    </lineage>
</organism>
<keyword evidence="1 2" id="KW-0175">Coiled coil</keyword>
<keyword evidence="4" id="KW-0812">Transmembrane</keyword>
<dbReference type="VEuPathDB" id="HostDB:GeneID_118674534"/>
<evidence type="ECO:0000256" key="2">
    <source>
        <dbReference type="SAM" id="Coils"/>
    </source>
</evidence>
<evidence type="ECO:0000313" key="6">
    <source>
        <dbReference type="Proteomes" id="UP000527355"/>
    </source>
</evidence>
<dbReference type="PANTHER" id="PTHR23158">
    <property type="entry name" value="MELANOMA INHIBITORY ACTIVITY-RELATED"/>
    <property type="match status" value="1"/>
</dbReference>
<keyword evidence="4" id="KW-0472">Membrane</keyword>
<dbReference type="GO" id="GO:0009306">
    <property type="term" value="P:protein secretion"/>
    <property type="evidence" value="ECO:0007669"/>
    <property type="project" value="TreeGrafter"/>
</dbReference>
<comment type="caution">
    <text evidence="5">The sequence shown here is derived from an EMBL/GenBank/DDBJ whole genome shotgun (WGS) entry which is preliminary data.</text>
</comment>
<feature type="transmembrane region" description="Helical" evidence="4">
    <location>
        <begin position="37"/>
        <end position="55"/>
    </location>
</feature>
<dbReference type="GO" id="GO:0006888">
    <property type="term" value="P:endoplasmic reticulum to Golgi vesicle-mediated transport"/>
    <property type="evidence" value="ECO:0007669"/>
    <property type="project" value="TreeGrafter"/>
</dbReference>
<dbReference type="AlphaFoldDB" id="A0A7J7Z4U3"/>
<dbReference type="EMBL" id="JABWUV010000003">
    <property type="protein sequence ID" value="KAF6369293.1"/>
    <property type="molecule type" value="Genomic_DNA"/>
</dbReference>
<evidence type="ECO:0000256" key="1">
    <source>
        <dbReference type="ARBA" id="ARBA00023054"/>
    </source>
</evidence>
<dbReference type="Proteomes" id="UP000527355">
    <property type="component" value="Unassembled WGS sequence"/>
</dbReference>
<name>A0A7J7Z4U3_MYOMY</name>
<feature type="compositionally biased region" description="Polar residues" evidence="3">
    <location>
        <begin position="141"/>
        <end position="155"/>
    </location>
</feature>
<dbReference type="PANTHER" id="PTHR23158:SF59">
    <property type="match status" value="1"/>
</dbReference>
<dbReference type="GO" id="GO:0070971">
    <property type="term" value="C:endoplasmic reticulum exit site"/>
    <property type="evidence" value="ECO:0007669"/>
    <property type="project" value="TreeGrafter"/>
</dbReference>
<keyword evidence="4" id="KW-1133">Transmembrane helix</keyword>
<evidence type="ECO:0000256" key="3">
    <source>
        <dbReference type="SAM" id="MobiDB-lite"/>
    </source>
</evidence>
<dbReference type="InterPro" id="IPR051500">
    <property type="entry name" value="cTAGE_MIA/OTOR"/>
</dbReference>
<evidence type="ECO:0000256" key="4">
    <source>
        <dbReference type="SAM" id="Phobius"/>
    </source>
</evidence>
<gene>
    <name evidence="5" type="ORF">mMyoMyo1_010660</name>
</gene>
<dbReference type="GO" id="GO:0005789">
    <property type="term" value="C:endoplasmic reticulum membrane"/>
    <property type="evidence" value="ECO:0007669"/>
    <property type="project" value="TreeGrafter"/>
</dbReference>
<dbReference type="GO" id="GO:0035459">
    <property type="term" value="P:vesicle cargo loading"/>
    <property type="evidence" value="ECO:0007669"/>
    <property type="project" value="TreeGrafter"/>
</dbReference>
<evidence type="ECO:0008006" key="7">
    <source>
        <dbReference type="Google" id="ProtNLM"/>
    </source>
</evidence>
<feature type="coiled-coil region" evidence="2">
    <location>
        <begin position="286"/>
        <end position="334"/>
    </location>
</feature>
<feature type="coiled-coil region" evidence="2">
    <location>
        <begin position="188"/>
        <end position="215"/>
    </location>
</feature>
<keyword evidence="6" id="KW-1185">Reference proteome</keyword>
<dbReference type="SUPFAM" id="SSF57997">
    <property type="entry name" value="Tropomyosin"/>
    <property type="match status" value="1"/>
</dbReference>
<evidence type="ECO:0000313" key="5">
    <source>
        <dbReference type="EMBL" id="KAF6369293.1"/>
    </source>
</evidence>
<feature type="region of interest" description="Disordered" evidence="3">
    <location>
        <begin position="445"/>
        <end position="505"/>
    </location>
</feature>
<reference evidence="5 6" key="1">
    <citation type="journal article" date="2020" name="Nature">
        <title>Six reference-quality genomes reveal evolution of bat adaptations.</title>
        <authorList>
            <person name="Jebb D."/>
            <person name="Huang Z."/>
            <person name="Pippel M."/>
            <person name="Hughes G.M."/>
            <person name="Lavrichenko K."/>
            <person name="Devanna P."/>
            <person name="Winkler S."/>
            <person name="Jermiin L.S."/>
            <person name="Skirmuntt E.C."/>
            <person name="Katzourakis A."/>
            <person name="Burkitt-Gray L."/>
            <person name="Ray D.A."/>
            <person name="Sullivan K.A.M."/>
            <person name="Roscito J.G."/>
            <person name="Kirilenko B.M."/>
            <person name="Davalos L.M."/>
            <person name="Corthals A.P."/>
            <person name="Power M.L."/>
            <person name="Jones G."/>
            <person name="Ransome R.D."/>
            <person name="Dechmann D.K.N."/>
            <person name="Locatelli A.G."/>
            <person name="Puechmaille S.J."/>
            <person name="Fedrigo O."/>
            <person name="Jarvis E.D."/>
            <person name="Hiller M."/>
            <person name="Vernes S.C."/>
            <person name="Myers E.W."/>
            <person name="Teeling E.C."/>
        </authorList>
    </citation>
    <scope>NUCLEOTIDE SEQUENCE [LARGE SCALE GENOMIC DNA]</scope>
    <source>
        <strain evidence="5">MMyoMyo1</strain>
        <tissue evidence="5">Flight muscle</tissue>
    </source>
</reference>
<proteinExistence type="predicted"/>
<feature type="region of interest" description="Disordered" evidence="3">
    <location>
        <begin position="135"/>
        <end position="182"/>
    </location>
</feature>
<sequence length="505" mass="56677">MGGLLPATASTFQLTLQHLCGVLLGIWESLRPVLGPAAFPWAILVGTLVVVSVIAKRRRASRSAKAPGARCSARRHRVCARCRETIGPLTGVKHALKSPGVGASPLLLQTLCLRALNKHLSQLSRQDTVYLWKTARKSQPPKRSQVTGQKPTSKASGIDGEQLQKNRTDGLNKNSHYPQSPELLQGEIMGWKQKIQEKEEGKQRLEQANTGMEQVLKVRGGQSTSVAGNPKPDNLGHHLGDGNLEFPPKRGVEKGDRFILGSEVDLKGVPHGADDRLSLQSADQGNQEIARQVWEQKQRNEELAAERTSLQTEKASLQRENASLQDEIQQLKLKLEIAPDVYDDPITQLQKKLFEAEMRGFEIEKKFFNVWRNMNSNYQFLNRYRKMVQDMNQELRRSTFYYENEIRYHQRRAEEACMAAKFTERKLEYLWRENDHNKQMLANVKSKSKPFPGGPFVPAALPHSPQRPEVPGHGSSSPQEESHTVRAQESSVICRCDSASTSDGS</sequence>
<protein>
    <recommendedName>
        <fullName evidence="7">Cutaneous T-cell lymphoma-associated antigen 5</fullName>
    </recommendedName>
</protein>
<accession>A0A7J7Z4U3</accession>